<dbReference type="GO" id="GO:0003723">
    <property type="term" value="F:RNA binding"/>
    <property type="evidence" value="ECO:0007669"/>
    <property type="project" value="UniProtKB-KW"/>
</dbReference>
<evidence type="ECO:0000256" key="11">
    <source>
        <dbReference type="ARBA" id="ARBA00022932"/>
    </source>
</evidence>
<keyword evidence="18" id="KW-1185">Reference proteome</keyword>
<dbReference type="GO" id="GO:0046872">
    <property type="term" value="F:metal ion binding"/>
    <property type="evidence" value="ECO:0007669"/>
    <property type="project" value="UniProtKB-KW"/>
</dbReference>
<feature type="region of interest" description="Disordered" evidence="15">
    <location>
        <begin position="214"/>
        <end position="255"/>
    </location>
</feature>
<evidence type="ECO:0000256" key="13">
    <source>
        <dbReference type="ARBA" id="ARBA00048173"/>
    </source>
</evidence>
<keyword evidence="3" id="KW-0540">Nuclease</keyword>
<reference evidence="17" key="1">
    <citation type="submission" date="2021-03" db="EMBL/GenBank/DDBJ databases">
        <title>Draft genome sequence of rust myrtle Austropuccinia psidii MF-1, a brazilian biotype.</title>
        <authorList>
            <person name="Quecine M.C."/>
            <person name="Pachon D.M.R."/>
            <person name="Bonatelli M.L."/>
            <person name="Correr F.H."/>
            <person name="Franceschini L.M."/>
            <person name="Leite T.F."/>
            <person name="Margarido G.R.A."/>
            <person name="Almeida C.A."/>
            <person name="Ferrarezi J.A."/>
            <person name="Labate C.A."/>
        </authorList>
    </citation>
    <scope>NUCLEOTIDE SEQUENCE</scope>
    <source>
        <strain evidence="17">MF-1</strain>
    </source>
</reference>
<evidence type="ECO:0000256" key="3">
    <source>
        <dbReference type="ARBA" id="ARBA00022722"/>
    </source>
</evidence>
<keyword evidence="2" id="KW-0548">Nucleotidyltransferase</keyword>
<dbReference type="InterPro" id="IPR025724">
    <property type="entry name" value="GAG-pre-integrase_dom"/>
</dbReference>
<feature type="domain" description="Integrase catalytic" evidence="16">
    <location>
        <begin position="449"/>
        <end position="598"/>
    </location>
</feature>
<evidence type="ECO:0000256" key="2">
    <source>
        <dbReference type="ARBA" id="ARBA00022695"/>
    </source>
</evidence>
<feature type="compositionally biased region" description="Basic residues" evidence="15">
    <location>
        <begin position="234"/>
        <end position="250"/>
    </location>
</feature>
<dbReference type="InterPro" id="IPR001584">
    <property type="entry name" value="Integrase_cat-core"/>
</dbReference>
<evidence type="ECO:0000256" key="15">
    <source>
        <dbReference type="SAM" id="MobiDB-lite"/>
    </source>
</evidence>
<evidence type="ECO:0000256" key="8">
    <source>
        <dbReference type="ARBA" id="ARBA00022884"/>
    </source>
</evidence>
<evidence type="ECO:0000259" key="16">
    <source>
        <dbReference type="PROSITE" id="PS50994"/>
    </source>
</evidence>
<keyword evidence="6" id="KW-0378">Hydrolase</keyword>
<dbReference type="Pfam" id="PF00665">
    <property type="entry name" value="rve"/>
    <property type="match status" value="1"/>
</dbReference>
<keyword evidence="10" id="KW-0695">RNA-directed DNA polymerase</keyword>
<dbReference type="GO" id="GO:0016787">
    <property type="term" value="F:hydrolase activity"/>
    <property type="evidence" value="ECO:0007669"/>
    <property type="project" value="UniProtKB-KW"/>
</dbReference>
<dbReference type="GO" id="GO:0005634">
    <property type="term" value="C:nucleus"/>
    <property type="evidence" value="ECO:0007669"/>
    <property type="project" value="UniProtKB-ARBA"/>
</dbReference>
<evidence type="ECO:0000256" key="12">
    <source>
        <dbReference type="ARBA" id="ARBA00023172"/>
    </source>
</evidence>
<evidence type="ECO:0000256" key="7">
    <source>
        <dbReference type="ARBA" id="ARBA00022842"/>
    </source>
</evidence>
<dbReference type="Proteomes" id="UP000765509">
    <property type="component" value="Unassembled WGS sequence"/>
</dbReference>
<dbReference type="GO" id="GO:0032196">
    <property type="term" value="P:transposition"/>
    <property type="evidence" value="ECO:0007669"/>
    <property type="project" value="UniProtKB-KW"/>
</dbReference>
<comment type="catalytic activity">
    <reaction evidence="13">
        <text>DNA(n) + a 2'-deoxyribonucleoside 5'-triphosphate = DNA(n+1) + diphosphate</text>
        <dbReference type="Rhea" id="RHEA:22508"/>
        <dbReference type="Rhea" id="RHEA-COMP:17339"/>
        <dbReference type="Rhea" id="RHEA-COMP:17340"/>
        <dbReference type="ChEBI" id="CHEBI:33019"/>
        <dbReference type="ChEBI" id="CHEBI:61560"/>
        <dbReference type="ChEBI" id="CHEBI:173112"/>
        <dbReference type="EC" id="2.7.7.49"/>
    </reaction>
</comment>
<evidence type="ECO:0000256" key="9">
    <source>
        <dbReference type="ARBA" id="ARBA00022908"/>
    </source>
</evidence>
<dbReference type="EMBL" id="AVOT02004303">
    <property type="protein sequence ID" value="MBW0475980.1"/>
    <property type="molecule type" value="Genomic_DNA"/>
</dbReference>
<dbReference type="PANTHER" id="PTHR42648">
    <property type="entry name" value="TRANSPOSASE, PUTATIVE-RELATED"/>
    <property type="match status" value="1"/>
</dbReference>
<keyword evidence="1" id="KW-0815">Transposition</keyword>
<dbReference type="AlphaFoldDB" id="A0A9Q3C4E3"/>
<dbReference type="PROSITE" id="PS50994">
    <property type="entry name" value="INTEGRASE"/>
    <property type="match status" value="1"/>
</dbReference>
<feature type="compositionally biased region" description="Polar residues" evidence="15">
    <location>
        <begin position="216"/>
        <end position="227"/>
    </location>
</feature>
<gene>
    <name evidence="17" type="ORF">O181_015695</name>
</gene>
<dbReference type="InterPro" id="IPR039537">
    <property type="entry name" value="Retrotran_Ty1/copia-like"/>
</dbReference>
<dbReference type="GO" id="GO:0004519">
    <property type="term" value="F:endonuclease activity"/>
    <property type="evidence" value="ECO:0007669"/>
    <property type="project" value="UniProtKB-KW"/>
</dbReference>
<dbReference type="Gene3D" id="3.30.420.10">
    <property type="entry name" value="Ribonuclease H-like superfamily/Ribonuclease H"/>
    <property type="match status" value="1"/>
</dbReference>
<evidence type="ECO:0000256" key="14">
    <source>
        <dbReference type="ARBA" id="ARBA00049244"/>
    </source>
</evidence>
<dbReference type="InterPro" id="IPR036397">
    <property type="entry name" value="RNaseH_sf"/>
</dbReference>
<dbReference type="Pfam" id="PF13976">
    <property type="entry name" value="gag_pre-integrs"/>
    <property type="match status" value="1"/>
</dbReference>
<dbReference type="GO" id="GO:0003887">
    <property type="term" value="F:DNA-directed DNA polymerase activity"/>
    <property type="evidence" value="ECO:0007669"/>
    <property type="project" value="UniProtKB-KW"/>
</dbReference>
<evidence type="ECO:0000256" key="4">
    <source>
        <dbReference type="ARBA" id="ARBA00022723"/>
    </source>
</evidence>
<evidence type="ECO:0000256" key="1">
    <source>
        <dbReference type="ARBA" id="ARBA00022578"/>
    </source>
</evidence>
<accession>A0A9Q3C4E3</accession>
<keyword evidence="7" id="KW-0460">Magnesium</keyword>
<evidence type="ECO:0000313" key="18">
    <source>
        <dbReference type="Proteomes" id="UP000765509"/>
    </source>
</evidence>
<organism evidence="17 18">
    <name type="scientific">Austropuccinia psidii MF-1</name>
    <dbReference type="NCBI Taxonomy" id="1389203"/>
    <lineage>
        <taxon>Eukaryota</taxon>
        <taxon>Fungi</taxon>
        <taxon>Dikarya</taxon>
        <taxon>Basidiomycota</taxon>
        <taxon>Pucciniomycotina</taxon>
        <taxon>Pucciniomycetes</taxon>
        <taxon>Pucciniales</taxon>
        <taxon>Sphaerophragmiaceae</taxon>
        <taxon>Austropuccinia</taxon>
    </lineage>
</organism>
<dbReference type="GO" id="GO:0015074">
    <property type="term" value="P:DNA integration"/>
    <property type="evidence" value="ECO:0007669"/>
    <property type="project" value="UniProtKB-KW"/>
</dbReference>
<keyword evidence="5" id="KW-0255">Endonuclease</keyword>
<evidence type="ECO:0000313" key="17">
    <source>
        <dbReference type="EMBL" id="MBW0475980.1"/>
    </source>
</evidence>
<name>A0A9Q3C4E3_9BASI</name>
<dbReference type="GO" id="GO:0003964">
    <property type="term" value="F:RNA-directed DNA polymerase activity"/>
    <property type="evidence" value="ECO:0007669"/>
    <property type="project" value="UniProtKB-KW"/>
</dbReference>
<keyword evidence="11" id="KW-0808">Transferase</keyword>
<dbReference type="OrthoDB" id="1300352at2759"/>
<evidence type="ECO:0000256" key="6">
    <source>
        <dbReference type="ARBA" id="ARBA00022801"/>
    </source>
</evidence>
<dbReference type="PANTHER" id="PTHR42648:SF11">
    <property type="entry name" value="TRANSPOSON TY4-P GAG-POL POLYPROTEIN"/>
    <property type="match status" value="1"/>
</dbReference>
<dbReference type="GO" id="GO:0006310">
    <property type="term" value="P:DNA recombination"/>
    <property type="evidence" value="ECO:0007669"/>
    <property type="project" value="UniProtKB-KW"/>
</dbReference>
<comment type="catalytic activity">
    <reaction evidence="14">
        <text>DNA(n) + a 2'-deoxyribonucleoside 5'-triphosphate = DNA(n+1) + diphosphate</text>
        <dbReference type="Rhea" id="RHEA:22508"/>
        <dbReference type="Rhea" id="RHEA-COMP:17339"/>
        <dbReference type="Rhea" id="RHEA-COMP:17340"/>
        <dbReference type="ChEBI" id="CHEBI:33019"/>
        <dbReference type="ChEBI" id="CHEBI:61560"/>
        <dbReference type="ChEBI" id="CHEBI:173112"/>
        <dbReference type="EC" id="2.7.7.7"/>
    </reaction>
</comment>
<keyword evidence="11" id="KW-0239">DNA-directed DNA polymerase</keyword>
<keyword evidence="12" id="KW-0233">DNA recombination</keyword>
<comment type="caution">
    <text evidence="17">The sequence shown here is derived from an EMBL/GenBank/DDBJ whole genome shotgun (WGS) entry which is preliminary data.</text>
</comment>
<protein>
    <recommendedName>
        <fullName evidence="16">Integrase catalytic domain-containing protein</fullName>
    </recommendedName>
</protein>
<keyword evidence="4" id="KW-0479">Metal-binding</keyword>
<proteinExistence type="predicted"/>
<dbReference type="InterPro" id="IPR012337">
    <property type="entry name" value="RNaseH-like_sf"/>
</dbReference>
<dbReference type="SUPFAM" id="SSF53098">
    <property type="entry name" value="Ribonuclease H-like"/>
    <property type="match status" value="1"/>
</dbReference>
<keyword evidence="9" id="KW-0229">DNA integration</keyword>
<sequence length="598" mass="66907">MSENPVNQHSSDDEGYRTKIITLTRENWVQWSCQLENFLTGKGHEVLLSPPSESDKVSSKFKRQNSSALALLWTCVSPDLQGILLANKGSFYDSWDALGKTCGKNSIVVMCDTLFKLMSLQYSPGSSLEKHIDDFQKTYASYESITLGSDNAMTISTTIAAAFFIRSLKQDRELSGLVQMLYDIKPFKLKSVLNHVAIEHCHRGSDHKKALVLDKQGQSDQNKPPQSGNNQGCGKKKLKGQGKGKAKSQSKRNDDSLKRLEKLEKLFAKLETKSKDLNINVIAEASKDPLEDPQESDSDAYVMDNEVLTLGCGAPDEIYLDSGAGRSVVNQLGYLSNVVQVEKQVNTYAEPPVFKGGAFLIMCNKKIVAKFNRSGNLFSSRLHSHSILTVNPQVAKKDWHTVLGHPSDAYIQQLLNNKKLSGSFTSSSKCPVCLHAKIKRQPHIQHLPYAHSPFEKIHMDTLEISPPTRQGFRYLLVIVDYFSRFNRIAPMTEKKQAQGLIMSFLNELRNKLSITPGYIHMDWGGEFDSNLFQQQLLTQGISLERGPPHSPQTNGVAERFNQTILTKIRCLLGQSNIPISYWDEAARHASLLLNLLPH</sequence>
<evidence type="ECO:0000256" key="10">
    <source>
        <dbReference type="ARBA" id="ARBA00022918"/>
    </source>
</evidence>
<keyword evidence="8" id="KW-0694">RNA-binding</keyword>
<evidence type="ECO:0000256" key="5">
    <source>
        <dbReference type="ARBA" id="ARBA00022759"/>
    </source>
</evidence>